<dbReference type="InterPro" id="IPR020103">
    <property type="entry name" value="PsdUridine_synth_cat_dom_sf"/>
</dbReference>
<evidence type="ECO:0000256" key="1">
    <source>
        <dbReference type="SAM" id="MobiDB-lite"/>
    </source>
</evidence>
<organism evidence="3 4">
    <name type="scientific">Chlorella sorokiniana</name>
    <name type="common">Freshwater green alga</name>
    <dbReference type="NCBI Taxonomy" id="3076"/>
    <lineage>
        <taxon>Eukaryota</taxon>
        <taxon>Viridiplantae</taxon>
        <taxon>Chlorophyta</taxon>
        <taxon>core chlorophytes</taxon>
        <taxon>Trebouxiophyceae</taxon>
        <taxon>Chlorellales</taxon>
        <taxon>Chlorellaceae</taxon>
        <taxon>Chlorella clade</taxon>
        <taxon>Chlorella</taxon>
    </lineage>
</organism>
<evidence type="ECO:0000313" key="3">
    <source>
        <dbReference type="EMBL" id="PRW60645.1"/>
    </source>
</evidence>
<dbReference type="CDD" id="cd02869">
    <property type="entry name" value="PseudoU_synth_RluA_like"/>
    <property type="match status" value="1"/>
</dbReference>
<comment type="caution">
    <text evidence="3">The sequence shown here is derived from an EMBL/GenBank/DDBJ whole genome shotgun (WGS) entry which is preliminary data.</text>
</comment>
<evidence type="ECO:0000313" key="4">
    <source>
        <dbReference type="Proteomes" id="UP000239899"/>
    </source>
</evidence>
<dbReference type="Pfam" id="PF00849">
    <property type="entry name" value="PseudoU_synth_2"/>
    <property type="match status" value="1"/>
</dbReference>
<feature type="compositionally biased region" description="Gly residues" evidence="1">
    <location>
        <begin position="317"/>
        <end position="330"/>
    </location>
</feature>
<feature type="compositionally biased region" description="Low complexity" evidence="1">
    <location>
        <begin position="331"/>
        <end position="343"/>
    </location>
</feature>
<keyword evidence="4" id="KW-1185">Reference proteome</keyword>
<dbReference type="InterPro" id="IPR006145">
    <property type="entry name" value="PsdUridine_synth_RsuA/RluA"/>
</dbReference>
<reference evidence="3 4" key="1">
    <citation type="journal article" date="2018" name="Plant J.">
        <title>Genome sequences of Chlorella sorokiniana UTEX 1602 and Micractinium conductrix SAG 241.80: implications to maltose excretion by a green alga.</title>
        <authorList>
            <person name="Arriola M.B."/>
            <person name="Velmurugan N."/>
            <person name="Zhang Y."/>
            <person name="Plunkett M.H."/>
            <person name="Hondzo H."/>
            <person name="Barney B.M."/>
        </authorList>
    </citation>
    <scope>NUCLEOTIDE SEQUENCE [LARGE SCALE GENOMIC DNA]</scope>
    <source>
        <strain evidence="4">UTEX 1602</strain>
    </source>
</reference>
<sequence>MCARPVATVGASLLPALHIRAVFLAACSSREARAAAPLGSGGGGVRRQRRAMAAAAGTLPADAAPASSANGTSDIDPRAAQLLQALAIPPPPDYEMYKGAWVEHVLAPRQGLLSEIVTETLRLPEGAVELLLRFGALHTCPVPPAIPPAVLATMPPAEVAAARTRRQAALKAAGNGTEARTPQRVTEDLVIPQNSYIRVHIMPKRFPAAYSVSWADRIVANTADFVVVSKPAGVPAAPTVDNLIECAPCCAAEAVGYPERLLRVTHRLDQCTEGLLVLGKTREFVRQFMEMIKQGSASSNSSSSSSSASSSSSDDASGGGRGVRGGGSQGGTAAHASSAAGDSDAAEVSPARTLRKYYRAATSAPPPLGLLRHRLSVERRHQGLPFFTVAHGWEEEVEGSLTAELQVLEVTPIQVSEAGARQLGLEPGSPAHECVIELLTGRTHQIRAQLSAVGCPLLGDTIYQPLASPVLRQRLFEGDTCEELWPEGGRLLEEPTDGIGLQACRLEVTAAFMGGSPEAPAVFEAGTPWWRA</sequence>
<dbReference type="STRING" id="3076.A0A2P6U2V6"/>
<dbReference type="Gene3D" id="3.30.2350.10">
    <property type="entry name" value="Pseudouridine synthase"/>
    <property type="match status" value="1"/>
</dbReference>
<dbReference type="GO" id="GO:0009982">
    <property type="term" value="F:pseudouridine synthase activity"/>
    <property type="evidence" value="ECO:0007669"/>
    <property type="project" value="InterPro"/>
</dbReference>
<dbReference type="GO" id="GO:0000455">
    <property type="term" value="P:enzyme-directed rRNA pseudouridine synthesis"/>
    <property type="evidence" value="ECO:0007669"/>
    <property type="project" value="TreeGrafter"/>
</dbReference>
<accession>A0A2P6U2V6</accession>
<dbReference type="AlphaFoldDB" id="A0A2P6U2V6"/>
<evidence type="ECO:0000259" key="2">
    <source>
        <dbReference type="Pfam" id="PF00849"/>
    </source>
</evidence>
<protein>
    <submittedName>
        <fullName evidence="3">RNA pseudouridine synthase chloroplastic</fullName>
    </submittedName>
</protein>
<dbReference type="GO" id="GO:0003723">
    <property type="term" value="F:RNA binding"/>
    <property type="evidence" value="ECO:0007669"/>
    <property type="project" value="InterPro"/>
</dbReference>
<feature type="compositionally biased region" description="Low complexity" evidence="1">
    <location>
        <begin position="295"/>
        <end position="316"/>
    </location>
</feature>
<dbReference type="PANTHER" id="PTHR21600:SF52">
    <property type="entry name" value="PSEUDOURIDINE SYNTHASE RSUA_RLUA-LIKE DOMAIN-CONTAINING PROTEIN"/>
    <property type="match status" value="1"/>
</dbReference>
<feature type="region of interest" description="Disordered" evidence="1">
    <location>
        <begin position="295"/>
        <end position="347"/>
    </location>
</feature>
<gene>
    <name evidence="3" type="ORF">C2E21_0932</name>
</gene>
<dbReference type="Proteomes" id="UP000239899">
    <property type="component" value="Unassembled WGS sequence"/>
</dbReference>
<dbReference type="PANTHER" id="PTHR21600">
    <property type="entry name" value="MITOCHONDRIAL RNA PSEUDOURIDINE SYNTHASE"/>
    <property type="match status" value="1"/>
</dbReference>
<dbReference type="EMBL" id="LHPG02000002">
    <property type="protein sequence ID" value="PRW60645.1"/>
    <property type="molecule type" value="Genomic_DNA"/>
</dbReference>
<proteinExistence type="predicted"/>
<dbReference type="InterPro" id="IPR050188">
    <property type="entry name" value="RluA_PseudoU_synthase"/>
</dbReference>
<name>A0A2P6U2V6_CHLSO</name>
<dbReference type="OrthoDB" id="424794at2759"/>
<dbReference type="SUPFAM" id="SSF55120">
    <property type="entry name" value="Pseudouridine synthase"/>
    <property type="match status" value="1"/>
</dbReference>
<feature type="domain" description="Pseudouridine synthase RsuA/RluA-like" evidence="2">
    <location>
        <begin position="224"/>
        <end position="294"/>
    </location>
</feature>